<dbReference type="PANTHER" id="PTHR30574:SF1">
    <property type="entry name" value="SULPHUR TRANSPORT DOMAIN-CONTAINING PROTEIN"/>
    <property type="match status" value="1"/>
</dbReference>
<dbReference type="InterPro" id="IPR007272">
    <property type="entry name" value="Sulf_transp_TsuA/YedE"/>
</dbReference>
<evidence type="ECO:0000256" key="8">
    <source>
        <dbReference type="ARBA" id="ARBA00035655"/>
    </source>
</evidence>
<sequence>MNGFTPISALVGGTLIGTACVLLLWLNGRIAGISGILGGALAGPERLWRWLFLAGLVVGTGVYVGLSHAWGGTPPPAPRQALPVWLLPLAGLLVGYGSALGRGCTSGHGVCGLARLSLRSLVAVPVFLCCAIATTWLVRHVLGLAT</sequence>
<proteinExistence type="inferred from homology"/>
<keyword evidence="11" id="KW-1185">Reference proteome</keyword>
<evidence type="ECO:0000256" key="3">
    <source>
        <dbReference type="ARBA" id="ARBA00022475"/>
    </source>
</evidence>
<comment type="subcellular location">
    <subcellularLocation>
        <location evidence="1">Cell inner membrane</location>
        <topology evidence="1">Multi-pass membrane protein</topology>
    </subcellularLocation>
</comment>
<keyword evidence="2" id="KW-0813">Transport</keyword>
<dbReference type="OrthoDB" id="9814020at2"/>
<organism evidence="10 11">
    <name type="scientific">Corticibacter populi</name>
    <dbReference type="NCBI Taxonomy" id="1550736"/>
    <lineage>
        <taxon>Bacteria</taxon>
        <taxon>Pseudomonadati</taxon>
        <taxon>Pseudomonadota</taxon>
        <taxon>Betaproteobacteria</taxon>
        <taxon>Burkholderiales</taxon>
        <taxon>Comamonadaceae</taxon>
        <taxon>Corticibacter</taxon>
    </lineage>
</organism>
<dbReference type="RefSeq" id="WP_122225946.1">
    <property type="nucleotide sequence ID" value="NZ_RDQO01000001.1"/>
</dbReference>
<evidence type="ECO:0000313" key="11">
    <source>
        <dbReference type="Proteomes" id="UP000278006"/>
    </source>
</evidence>
<name>A0A3M6QXV6_9BURK</name>
<keyword evidence="7 9" id="KW-0472">Membrane</keyword>
<keyword evidence="4" id="KW-0997">Cell inner membrane</keyword>
<dbReference type="EMBL" id="RDQO01000001">
    <property type="protein sequence ID" value="RMX07824.1"/>
    <property type="molecule type" value="Genomic_DNA"/>
</dbReference>
<comment type="caution">
    <text evidence="10">The sequence shown here is derived from an EMBL/GenBank/DDBJ whole genome shotgun (WGS) entry which is preliminary data.</text>
</comment>
<protein>
    <submittedName>
        <fullName evidence="10">YeeE/YedE family protein</fullName>
    </submittedName>
</protein>
<evidence type="ECO:0000256" key="1">
    <source>
        <dbReference type="ARBA" id="ARBA00004429"/>
    </source>
</evidence>
<keyword evidence="3" id="KW-1003">Cell membrane</keyword>
<feature type="transmembrane region" description="Helical" evidence="9">
    <location>
        <begin position="6"/>
        <end position="26"/>
    </location>
</feature>
<evidence type="ECO:0000256" key="5">
    <source>
        <dbReference type="ARBA" id="ARBA00022692"/>
    </source>
</evidence>
<evidence type="ECO:0000256" key="4">
    <source>
        <dbReference type="ARBA" id="ARBA00022519"/>
    </source>
</evidence>
<feature type="transmembrane region" description="Helical" evidence="9">
    <location>
        <begin position="82"/>
        <end position="104"/>
    </location>
</feature>
<keyword evidence="6 9" id="KW-1133">Transmembrane helix</keyword>
<evidence type="ECO:0000313" key="10">
    <source>
        <dbReference type="EMBL" id="RMX07824.1"/>
    </source>
</evidence>
<feature type="transmembrane region" description="Helical" evidence="9">
    <location>
        <begin position="47"/>
        <end position="70"/>
    </location>
</feature>
<dbReference type="GO" id="GO:0005886">
    <property type="term" value="C:plasma membrane"/>
    <property type="evidence" value="ECO:0007669"/>
    <property type="project" value="UniProtKB-SubCell"/>
</dbReference>
<comment type="similarity">
    <text evidence="8">Belongs to the TsuA/YedE (TC 9.B.102) family.</text>
</comment>
<evidence type="ECO:0000256" key="7">
    <source>
        <dbReference type="ARBA" id="ARBA00023136"/>
    </source>
</evidence>
<dbReference type="AlphaFoldDB" id="A0A3M6QXV6"/>
<reference evidence="10 11" key="1">
    <citation type="submission" date="2018-10" db="EMBL/GenBank/DDBJ databases">
        <title>Draft genome of Cortibacter populi DSM10536.</title>
        <authorList>
            <person name="Bernier A.-M."/>
            <person name="Bernard K."/>
        </authorList>
    </citation>
    <scope>NUCLEOTIDE SEQUENCE [LARGE SCALE GENOMIC DNA]</scope>
    <source>
        <strain evidence="10 11">DSM 105136</strain>
    </source>
</reference>
<evidence type="ECO:0000256" key="2">
    <source>
        <dbReference type="ARBA" id="ARBA00022448"/>
    </source>
</evidence>
<dbReference type="PANTHER" id="PTHR30574">
    <property type="entry name" value="INNER MEMBRANE PROTEIN YEDE"/>
    <property type="match status" value="1"/>
</dbReference>
<evidence type="ECO:0000256" key="6">
    <source>
        <dbReference type="ARBA" id="ARBA00022989"/>
    </source>
</evidence>
<evidence type="ECO:0000256" key="9">
    <source>
        <dbReference type="SAM" id="Phobius"/>
    </source>
</evidence>
<dbReference type="Proteomes" id="UP000278006">
    <property type="component" value="Unassembled WGS sequence"/>
</dbReference>
<accession>A0A3M6QXV6</accession>
<keyword evidence="5 9" id="KW-0812">Transmembrane</keyword>
<feature type="transmembrane region" description="Helical" evidence="9">
    <location>
        <begin position="116"/>
        <end position="138"/>
    </location>
</feature>
<gene>
    <name evidence="10" type="ORF">D8I35_01470</name>
</gene>